<evidence type="ECO:0000256" key="1">
    <source>
        <dbReference type="ARBA" id="ARBA00001966"/>
    </source>
</evidence>
<dbReference type="PROSITE" id="PS01305">
    <property type="entry name" value="MOAA_NIFB_PQQE"/>
    <property type="match status" value="1"/>
</dbReference>
<keyword evidence="4" id="KW-0479">Metal-binding</keyword>
<dbReference type="SFLD" id="SFLDS00029">
    <property type="entry name" value="Radical_SAM"/>
    <property type="match status" value="1"/>
</dbReference>
<dbReference type="PANTHER" id="PTHR43273:SF8">
    <property type="entry name" value="RADICAL SAM DOMAIN PROTEIN"/>
    <property type="match status" value="1"/>
</dbReference>
<dbReference type="InterPro" id="IPR023867">
    <property type="entry name" value="Sulphatase_maturase_rSAM"/>
</dbReference>
<dbReference type="NCBIfam" id="TIGR04085">
    <property type="entry name" value="rSAM_more_4Fe4S"/>
    <property type="match status" value="1"/>
</dbReference>
<dbReference type="SFLD" id="SFLDG01386">
    <property type="entry name" value="main_SPASM_domain-containing"/>
    <property type="match status" value="1"/>
</dbReference>
<dbReference type="GO" id="GO:0016491">
    <property type="term" value="F:oxidoreductase activity"/>
    <property type="evidence" value="ECO:0007669"/>
    <property type="project" value="InterPro"/>
</dbReference>
<dbReference type="InterPro" id="IPR047602">
    <property type="entry name" value="SPASM_CteB-like"/>
</dbReference>
<gene>
    <name evidence="8" type="primary">scfB</name>
    <name evidence="8" type="ORF">H9712_09380</name>
</gene>
<dbReference type="NCBIfam" id="TIGR03974">
    <property type="entry name" value="rSAM_six_Cys"/>
    <property type="match status" value="1"/>
</dbReference>
<dbReference type="InterPro" id="IPR013785">
    <property type="entry name" value="Aldolase_TIM"/>
</dbReference>
<reference evidence="8" key="2">
    <citation type="submission" date="2021-04" db="EMBL/GenBank/DDBJ databases">
        <authorList>
            <person name="Gilroy R."/>
        </authorList>
    </citation>
    <scope>NUCLEOTIDE SEQUENCE</scope>
    <source>
        <strain evidence="8">CHK192-8294</strain>
    </source>
</reference>
<dbReference type="InterPro" id="IPR000385">
    <property type="entry name" value="MoaA_NifB_PqqE_Fe-S-bd_CS"/>
</dbReference>
<evidence type="ECO:0000256" key="2">
    <source>
        <dbReference type="ARBA" id="ARBA00022485"/>
    </source>
</evidence>
<reference evidence="8" key="1">
    <citation type="journal article" date="2021" name="PeerJ">
        <title>Extensive microbial diversity within the chicken gut microbiome revealed by metagenomics and culture.</title>
        <authorList>
            <person name="Gilroy R."/>
            <person name="Ravi A."/>
            <person name="Getino M."/>
            <person name="Pursley I."/>
            <person name="Horton D.L."/>
            <person name="Alikhan N.F."/>
            <person name="Baker D."/>
            <person name="Gharbi K."/>
            <person name="Hall N."/>
            <person name="Watson M."/>
            <person name="Adriaenssens E.M."/>
            <person name="Foster-Nyarko E."/>
            <person name="Jarju S."/>
            <person name="Secka A."/>
            <person name="Antonio M."/>
            <person name="Oren A."/>
            <person name="Chaudhuri R.R."/>
            <person name="La Ragione R."/>
            <person name="Hildebrand F."/>
            <person name="Pallen M.J."/>
        </authorList>
    </citation>
    <scope>NUCLEOTIDE SEQUENCE</scope>
    <source>
        <strain evidence="8">CHK192-8294</strain>
    </source>
</reference>
<dbReference type="PANTHER" id="PTHR43273">
    <property type="entry name" value="ANAEROBIC SULFATASE-MATURATING ENZYME HOMOLOG ASLB-RELATED"/>
    <property type="match status" value="1"/>
</dbReference>
<dbReference type="CDD" id="cd01335">
    <property type="entry name" value="Radical_SAM"/>
    <property type="match status" value="1"/>
</dbReference>
<comment type="cofactor">
    <cofactor evidence="1">
        <name>[4Fe-4S] cluster</name>
        <dbReference type="ChEBI" id="CHEBI:49883"/>
    </cofactor>
</comment>
<dbReference type="PROSITE" id="PS51918">
    <property type="entry name" value="RADICAL_SAM"/>
    <property type="match status" value="1"/>
</dbReference>
<dbReference type="Pfam" id="PF13186">
    <property type="entry name" value="SPASM"/>
    <property type="match status" value="1"/>
</dbReference>
<proteinExistence type="predicted"/>
<dbReference type="InterPro" id="IPR007197">
    <property type="entry name" value="rSAM"/>
</dbReference>
<dbReference type="Pfam" id="PF04055">
    <property type="entry name" value="Radical_SAM"/>
    <property type="match status" value="1"/>
</dbReference>
<dbReference type="SFLD" id="SFLDG01384">
    <property type="entry name" value="thioether_bond_formation_requi"/>
    <property type="match status" value="1"/>
</dbReference>
<dbReference type="InterPro" id="IPR058240">
    <property type="entry name" value="rSAM_sf"/>
</dbReference>
<keyword evidence="6" id="KW-0411">Iron-sulfur</keyword>
<dbReference type="InterPro" id="IPR024025">
    <property type="entry name" value="SCIFF_rSAM_maturase"/>
</dbReference>
<evidence type="ECO:0000259" key="7">
    <source>
        <dbReference type="PROSITE" id="PS51918"/>
    </source>
</evidence>
<evidence type="ECO:0000256" key="3">
    <source>
        <dbReference type="ARBA" id="ARBA00022691"/>
    </source>
</evidence>
<sequence>MVHTFQCLGVRIAVDVNSGAVHVLDELTHDLLTALAEREENGESLDGALPQTLAAALPQYDPAALAEAWEELRDLKQEGLLFEADDYIDRDKAASMQQQALVKALCLHVSHDCNLRCKYCFASTGDFGTGKRMTMDIDTAKKAIDFVIAKSGNRRNIEVDFFGGEPLMAMDTVKATVEYARSIEEQHGKCFRFTITTNGVLLDDENIDYINREMSNAVLSLDGRKEVNDDLRPTINSKGSYDVIVPKFKKLIAGRGTKDYYLRGTFTRFHKDFAEDVKELAAIGKNVSVEPVVGKETDPYAIQESDLPELKAEYEKLAEYLKDHRETNFFHFNVDLQQGPCVIKRLRGCGAGCEYVAITPDGDIYPCHQFVGNEDYKLGSVKDGTFDNSLSSRFAGLNVYTREECAHCWARFYCSGGCSASNLLVGGDIKHPHKVGCELERKRLECAIALKAIDAGMAD</sequence>
<feature type="domain" description="Radical SAM core" evidence="7">
    <location>
        <begin position="99"/>
        <end position="333"/>
    </location>
</feature>
<evidence type="ECO:0000256" key="4">
    <source>
        <dbReference type="ARBA" id="ARBA00022723"/>
    </source>
</evidence>
<dbReference type="CDD" id="cd21124">
    <property type="entry name" value="SPASM_CteB-like"/>
    <property type="match status" value="1"/>
</dbReference>
<keyword evidence="2" id="KW-0004">4Fe-4S</keyword>
<dbReference type="AlphaFoldDB" id="A0A9D2MQ16"/>
<evidence type="ECO:0000313" key="9">
    <source>
        <dbReference type="Proteomes" id="UP000823921"/>
    </source>
</evidence>
<dbReference type="SFLD" id="SFLDG01067">
    <property type="entry name" value="SPASM/twitch_domain_containing"/>
    <property type="match status" value="1"/>
</dbReference>
<evidence type="ECO:0000256" key="5">
    <source>
        <dbReference type="ARBA" id="ARBA00023004"/>
    </source>
</evidence>
<keyword evidence="3" id="KW-0949">S-adenosyl-L-methionine</keyword>
<dbReference type="Gene3D" id="3.20.20.70">
    <property type="entry name" value="Aldolase class I"/>
    <property type="match status" value="1"/>
</dbReference>
<protein>
    <submittedName>
        <fullName evidence="8">Thioether cross-link-forming SCIFF peptide maturase</fullName>
    </submittedName>
</protein>
<evidence type="ECO:0000313" key="8">
    <source>
        <dbReference type="EMBL" id="HJB81188.1"/>
    </source>
</evidence>
<dbReference type="InterPro" id="IPR023885">
    <property type="entry name" value="4Fe4S-binding_SPASM_dom"/>
</dbReference>
<comment type="caution">
    <text evidence="8">The sequence shown here is derived from an EMBL/GenBank/DDBJ whole genome shotgun (WGS) entry which is preliminary data.</text>
</comment>
<evidence type="ECO:0000256" key="6">
    <source>
        <dbReference type="ARBA" id="ARBA00023014"/>
    </source>
</evidence>
<keyword evidence="5" id="KW-0408">Iron</keyword>
<accession>A0A9D2MQ16</accession>
<dbReference type="SUPFAM" id="SSF102114">
    <property type="entry name" value="Radical SAM enzymes"/>
    <property type="match status" value="1"/>
</dbReference>
<dbReference type="GO" id="GO:0051539">
    <property type="term" value="F:4 iron, 4 sulfur cluster binding"/>
    <property type="evidence" value="ECO:0007669"/>
    <property type="project" value="UniProtKB-KW"/>
</dbReference>
<dbReference type="EMBL" id="DWXO01000089">
    <property type="protein sequence ID" value="HJB81188.1"/>
    <property type="molecule type" value="Genomic_DNA"/>
</dbReference>
<dbReference type="GO" id="GO:0046872">
    <property type="term" value="F:metal ion binding"/>
    <property type="evidence" value="ECO:0007669"/>
    <property type="project" value="UniProtKB-KW"/>
</dbReference>
<dbReference type="Proteomes" id="UP000823921">
    <property type="component" value="Unassembled WGS sequence"/>
</dbReference>
<name>A0A9D2MQ16_9FIRM</name>
<organism evidence="8 9">
    <name type="scientific">Candidatus Flavonifractor intestinigallinarum</name>
    <dbReference type="NCBI Taxonomy" id="2838586"/>
    <lineage>
        <taxon>Bacteria</taxon>
        <taxon>Bacillati</taxon>
        <taxon>Bacillota</taxon>
        <taxon>Clostridia</taxon>
        <taxon>Eubacteriales</taxon>
        <taxon>Oscillospiraceae</taxon>
        <taxon>Flavonifractor</taxon>
    </lineage>
</organism>